<keyword evidence="5 8" id="KW-0533">Nickel</keyword>
<evidence type="ECO:0000256" key="3">
    <source>
        <dbReference type="ARBA" id="ARBA00009292"/>
    </source>
</evidence>
<dbReference type="NCBIfam" id="NF033181">
    <property type="entry name" value="NiFeSe_hydrog"/>
    <property type="match status" value="1"/>
</dbReference>
<comment type="cofactor">
    <cofactor evidence="1 8">
        <name>Ni(2+)</name>
        <dbReference type="ChEBI" id="CHEBI:49786"/>
    </cofactor>
</comment>
<evidence type="ECO:0000256" key="5">
    <source>
        <dbReference type="ARBA" id="ARBA00022596"/>
    </source>
</evidence>
<dbReference type="InterPro" id="IPR050867">
    <property type="entry name" value="NiFe/NiFeSe_hydrgnase_LSU"/>
</dbReference>
<organism evidence="10 11">
    <name type="scientific">Thermacetogenium phaeum (strain ATCC BAA-254 / DSM 26808 / PB)</name>
    <dbReference type="NCBI Taxonomy" id="1089553"/>
    <lineage>
        <taxon>Bacteria</taxon>
        <taxon>Bacillati</taxon>
        <taxon>Bacillota</taxon>
        <taxon>Clostridia</taxon>
        <taxon>Thermoanaerobacterales</taxon>
        <taxon>Thermoanaerobacteraceae</taxon>
        <taxon>Thermacetogenium</taxon>
    </lineage>
</organism>
<evidence type="ECO:0000256" key="8">
    <source>
        <dbReference type="PIRSR" id="PIRSR601501-1"/>
    </source>
</evidence>
<dbReference type="InterPro" id="IPR001501">
    <property type="entry name" value="Ni-dep_hyd_lsu"/>
</dbReference>
<feature type="binding site" evidence="8">
    <location>
        <position position="60"/>
    </location>
    <ligand>
        <name>Ni(2+)</name>
        <dbReference type="ChEBI" id="CHEBI:49786"/>
    </ligand>
</feature>
<feature type="binding site" evidence="8">
    <location>
        <position position="63"/>
    </location>
    <ligand>
        <name>Fe cation</name>
        <dbReference type="ChEBI" id="CHEBI:24875"/>
    </ligand>
</feature>
<sequence length="474" mass="52101">MPKVIVDPVTRIEGHLKIEVEVEGGKVTEAKSSGTLFRGVELILRGHDPRDAQEIVQRICGVCPIGHATAATLALDDAFGIKPPGNGRIIRNLILGANYIQSHILHFYHLAALDYVKAPDNILPLAPRYEGDYRLPEAVNSAAVNHYLQALEMRKKAHEMLAIFGGRAPGQRAIVPGGVTETVDAQKIINFKFRLAELTSFIENVYVPDVLAIAEVYQDWLEIGKGCGNMLAYGAFPVDDDGELFFKRGRYTEGVDGEVDPDKITEDVKYSWYEDDTGGKKPTESVITPAPKKEGAYSWMKAPRYDGKVHEVGPLARMWVAGDPEIRSLGEKAFSVMGRHAARALECKKLAHAMAGWLEQLQPGEPTCTPHEVPREAEGVGLTEAARGALGHWIKIKGGRIEKYNAVVPTTWNGGPRDEKGQPGPIEQALVGTPVKDPNNPIELVRVVRSFDPCLACAVHVITPDRDVRKFRVY</sequence>
<protein>
    <submittedName>
        <fullName evidence="10">Periplasmic [NiFeSe] hydrogenase large subunit</fullName>
        <ecNumber evidence="10">1.12.99.6</ecNumber>
    </submittedName>
</protein>
<comment type="similarity">
    <text evidence="3 9">Belongs to the [NiFe]/[NiFeSe] hydrogenase large subunit family.</text>
</comment>
<dbReference type="PANTHER" id="PTHR42958">
    <property type="entry name" value="HYDROGENASE-2 LARGE CHAIN"/>
    <property type="match status" value="1"/>
</dbReference>
<feature type="binding site" evidence="8">
    <location>
        <position position="454"/>
    </location>
    <ligand>
        <name>Ni(2+)</name>
        <dbReference type="ChEBI" id="CHEBI:49786"/>
    </ligand>
</feature>
<name>K4LFY3_THEPS</name>
<evidence type="ECO:0000313" key="11">
    <source>
        <dbReference type="Proteomes" id="UP000000467"/>
    </source>
</evidence>
<comment type="subcellular location">
    <subcellularLocation>
        <location evidence="2">Cell envelope</location>
    </subcellularLocation>
</comment>
<proteinExistence type="inferred from homology"/>
<dbReference type="AlphaFoldDB" id="K4LFY3"/>
<comment type="subunit">
    <text evidence="4">Heterodimer of a large and a small subunit.</text>
</comment>
<dbReference type="STRING" id="1089553.Tph_c06360"/>
<dbReference type="SUPFAM" id="SSF56762">
    <property type="entry name" value="HydB/Nqo4-like"/>
    <property type="match status" value="1"/>
</dbReference>
<dbReference type="KEGG" id="tpz:Tph_c06360"/>
<dbReference type="Pfam" id="PF00374">
    <property type="entry name" value="NiFeSe_Hases"/>
    <property type="match status" value="2"/>
</dbReference>
<dbReference type="GO" id="GO:0030313">
    <property type="term" value="C:cell envelope"/>
    <property type="evidence" value="ECO:0007669"/>
    <property type="project" value="UniProtKB-SubCell"/>
</dbReference>
<dbReference type="HOGENOM" id="CLU_030087_0_0_9"/>
<gene>
    <name evidence="10" type="ordered locus">Tph_c06360</name>
</gene>
<evidence type="ECO:0000256" key="6">
    <source>
        <dbReference type="ARBA" id="ARBA00022723"/>
    </source>
</evidence>
<accession>K4LFY3</accession>
<dbReference type="GO" id="GO:0016151">
    <property type="term" value="F:nickel cation binding"/>
    <property type="evidence" value="ECO:0007669"/>
    <property type="project" value="InterPro"/>
</dbReference>
<keyword evidence="8" id="KW-0460">Magnesium</keyword>
<comment type="cofactor">
    <cofactor evidence="8">
        <name>Fe cation</name>
        <dbReference type="ChEBI" id="CHEBI:24875"/>
    </cofactor>
</comment>
<dbReference type="PROSITE" id="PS00507">
    <property type="entry name" value="NI_HGENASE_L_1"/>
    <property type="match status" value="1"/>
</dbReference>
<evidence type="ECO:0000256" key="7">
    <source>
        <dbReference type="ARBA" id="ARBA00023002"/>
    </source>
</evidence>
<dbReference type="Proteomes" id="UP000000467">
    <property type="component" value="Chromosome"/>
</dbReference>
<reference evidence="10 11" key="1">
    <citation type="journal article" date="2012" name="BMC Genomics">
        <title>Genome-guided analysis of physiological and morphological traits of the fermentative acetate oxidizer Thermacetogenium phaeum.</title>
        <authorList>
            <person name="Oehler D."/>
            <person name="Poehlein A."/>
            <person name="Leimbach A."/>
            <person name="Muller N."/>
            <person name="Daniel R."/>
            <person name="Gottschalk G."/>
            <person name="Schink B."/>
        </authorList>
    </citation>
    <scope>NUCLEOTIDE SEQUENCE [LARGE SCALE GENOMIC DNA]</scope>
    <source>
        <strain evidence="11">ATCC BAA-254 / DSM 26808 / PB</strain>
    </source>
</reference>
<dbReference type="OrthoDB" id="9761717at2"/>
<keyword evidence="6 8" id="KW-0479">Metal-binding</keyword>
<dbReference type="Gene3D" id="1.10.645.10">
    <property type="entry name" value="Cytochrome-c3 Hydrogenase, chain B"/>
    <property type="match status" value="1"/>
</dbReference>
<dbReference type="InterPro" id="IPR018194">
    <property type="entry name" value="Ni-dep_hyd_lsu_Ni_BS"/>
</dbReference>
<dbReference type="GO" id="GO:0008901">
    <property type="term" value="F:ferredoxin hydrogenase activity"/>
    <property type="evidence" value="ECO:0007669"/>
    <property type="project" value="InterPro"/>
</dbReference>
<dbReference type="PANTHER" id="PTHR42958:SF2">
    <property type="entry name" value="UPTAKE HYDROGENASE LARGE SUBUNIT"/>
    <property type="match status" value="1"/>
</dbReference>
<keyword evidence="11" id="KW-1185">Reference proteome</keyword>
<keyword evidence="8" id="KW-0408">Iron</keyword>
<feature type="binding site" evidence="8">
    <location>
        <position position="63"/>
    </location>
    <ligand>
        <name>Ni(2+)</name>
        <dbReference type="ChEBI" id="CHEBI:49786"/>
    </ligand>
</feature>
<dbReference type="PROSITE" id="PS00508">
    <property type="entry name" value="NI_HGENASE_L_2"/>
    <property type="match status" value="1"/>
</dbReference>
<dbReference type="InterPro" id="IPR029014">
    <property type="entry name" value="NiFe-Hase_large"/>
</dbReference>
<evidence type="ECO:0000256" key="9">
    <source>
        <dbReference type="RuleBase" id="RU003896"/>
    </source>
</evidence>
<feature type="binding site" evidence="8">
    <location>
        <position position="460"/>
    </location>
    <ligand>
        <name>Mg(2+)</name>
        <dbReference type="ChEBI" id="CHEBI:18420"/>
    </ligand>
</feature>
<dbReference type="GO" id="GO:0033748">
    <property type="term" value="F:hydrogenase (acceptor) activity"/>
    <property type="evidence" value="ECO:0007669"/>
    <property type="project" value="UniProtKB-EC"/>
</dbReference>
<evidence type="ECO:0000256" key="4">
    <source>
        <dbReference type="ARBA" id="ARBA00011771"/>
    </source>
</evidence>
<evidence type="ECO:0000313" key="10">
    <source>
        <dbReference type="EMBL" id="AFV10870.1"/>
    </source>
</evidence>
<dbReference type="EMBL" id="CP003732">
    <property type="protein sequence ID" value="AFV10870.1"/>
    <property type="molecule type" value="Genomic_DNA"/>
</dbReference>
<dbReference type="EC" id="1.12.99.6" evidence="10"/>
<feature type="binding site" evidence="8">
    <location>
        <position position="41"/>
    </location>
    <ligand>
        <name>Mg(2+)</name>
        <dbReference type="ChEBI" id="CHEBI:18420"/>
    </ligand>
</feature>
<dbReference type="RefSeq" id="WP_015049787.1">
    <property type="nucleotide sequence ID" value="NC_018870.1"/>
</dbReference>
<feature type="binding site" evidence="8">
    <location>
        <position position="457"/>
    </location>
    <ligand>
        <name>Fe cation</name>
        <dbReference type="ChEBI" id="CHEBI:24875"/>
    </ligand>
</feature>
<dbReference type="eggNOG" id="COG0374">
    <property type="taxonomic scope" value="Bacteria"/>
</dbReference>
<evidence type="ECO:0000256" key="1">
    <source>
        <dbReference type="ARBA" id="ARBA00001967"/>
    </source>
</evidence>
<keyword evidence="7 9" id="KW-0560">Oxidoreductase</keyword>
<dbReference type="FunFam" id="1.10.645.10:FF:000002">
    <property type="entry name" value="Hydrogenase 2 large subunit"/>
    <property type="match status" value="1"/>
</dbReference>
<evidence type="ECO:0000256" key="2">
    <source>
        <dbReference type="ARBA" id="ARBA00004196"/>
    </source>
</evidence>